<dbReference type="STRING" id="1802223.A2358_00040"/>
<dbReference type="InterPro" id="IPR018227">
    <property type="entry name" value="Amino_acid_transport_2"/>
</dbReference>
<evidence type="ECO:0008006" key="11">
    <source>
        <dbReference type="Google" id="ProtNLM"/>
    </source>
</evidence>
<comment type="caution">
    <text evidence="9">The sequence shown here is derived from an EMBL/GenBank/DDBJ whole genome shotgun (WGS) entry which is preliminary data.</text>
</comment>
<accession>A0A1G2IXD5</accession>
<dbReference type="GO" id="GO:0005886">
    <property type="term" value="C:plasma membrane"/>
    <property type="evidence" value="ECO:0007669"/>
    <property type="project" value="UniProtKB-SubCell"/>
</dbReference>
<evidence type="ECO:0000256" key="2">
    <source>
        <dbReference type="ARBA" id="ARBA00022448"/>
    </source>
</evidence>
<evidence type="ECO:0000256" key="5">
    <source>
        <dbReference type="ARBA" id="ARBA00022692"/>
    </source>
</evidence>
<sequence>MFKNLFRDYIYPISVFAGGMIGVGFLSLPYIAMKSGIWLMILHFFVLTFLVVLINLIFCDISLKTPDFKRFPGFVGHYLGKWPKFFTMVLMILGSFGVLLAYLLIGGEFLTSVFQPIFNGNDIAYTFIYFLIVGIIVYFDIKVISKVEFWVIVLLFFSIFLVFVESFSHIKFSNIFVSNFDIRISNFFLPYGPLLFSLWGIGLIPEIEEMLIGRKKQLKKIITISTIFISVFYLLFVFLILGITGNKTDQTALTGLKNYIGNGAVTLSLLIGVFATLTAFITQGIVFKKVLMYDLKIKHWQAFIITCFTPMILFLIGFKSFIPIISLTGGALLGINGVLILLMYKKIGGKKIIIYPLSIVFLMGVVYEIIYFLK</sequence>
<name>A0A1G2IXD5_9BACT</name>
<feature type="transmembrane region" description="Helical" evidence="8">
    <location>
        <begin position="37"/>
        <end position="61"/>
    </location>
</feature>
<keyword evidence="2" id="KW-0813">Transport</keyword>
<evidence type="ECO:0000313" key="9">
    <source>
        <dbReference type="EMBL" id="OGZ79343.1"/>
    </source>
</evidence>
<evidence type="ECO:0000256" key="4">
    <source>
        <dbReference type="ARBA" id="ARBA00022519"/>
    </source>
</evidence>
<proteinExistence type="predicted"/>
<keyword evidence="4" id="KW-0997">Cell inner membrane</keyword>
<feature type="transmembrane region" description="Helical" evidence="8">
    <location>
        <begin position="324"/>
        <end position="344"/>
    </location>
</feature>
<comment type="subcellular location">
    <subcellularLocation>
        <location evidence="1">Cell inner membrane</location>
        <topology evidence="1">Multi-pass membrane protein</topology>
    </subcellularLocation>
</comment>
<feature type="transmembrane region" description="Helical" evidence="8">
    <location>
        <begin position="224"/>
        <end position="244"/>
    </location>
</feature>
<feature type="transmembrane region" description="Helical" evidence="8">
    <location>
        <begin position="9"/>
        <end position="31"/>
    </location>
</feature>
<dbReference type="Gene3D" id="1.20.1740.10">
    <property type="entry name" value="Amino acid/polyamine transporter I"/>
    <property type="match status" value="1"/>
</dbReference>
<keyword evidence="5 8" id="KW-0812">Transmembrane</keyword>
<feature type="transmembrane region" description="Helical" evidence="8">
    <location>
        <begin position="187"/>
        <end position="204"/>
    </location>
</feature>
<dbReference type="Pfam" id="PF03222">
    <property type="entry name" value="Trp_Tyr_perm"/>
    <property type="match status" value="1"/>
</dbReference>
<dbReference type="EMBL" id="MHPJ01000004">
    <property type="protein sequence ID" value="OGZ79343.1"/>
    <property type="molecule type" value="Genomic_DNA"/>
</dbReference>
<evidence type="ECO:0000256" key="7">
    <source>
        <dbReference type="ARBA" id="ARBA00023136"/>
    </source>
</evidence>
<evidence type="ECO:0000256" key="3">
    <source>
        <dbReference type="ARBA" id="ARBA00022475"/>
    </source>
</evidence>
<feature type="transmembrane region" description="Helical" evidence="8">
    <location>
        <begin position="148"/>
        <end position="167"/>
    </location>
</feature>
<feature type="transmembrane region" description="Helical" evidence="8">
    <location>
        <begin position="123"/>
        <end position="141"/>
    </location>
</feature>
<evidence type="ECO:0000256" key="6">
    <source>
        <dbReference type="ARBA" id="ARBA00022989"/>
    </source>
</evidence>
<dbReference type="GO" id="GO:0015179">
    <property type="term" value="F:L-amino acid transmembrane transporter activity"/>
    <property type="evidence" value="ECO:0007669"/>
    <property type="project" value="TreeGrafter"/>
</dbReference>
<evidence type="ECO:0000313" key="10">
    <source>
        <dbReference type="Proteomes" id="UP000178650"/>
    </source>
</evidence>
<dbReference type="Proteomes" id="UP000178650">
    <property type="component" value="Unassembled WGS sequence"/>
</dbReference>
<reference evidence="9 10" key="1">
    <citation type="journal article" date="2016" name="Nat. Commun.">
        <title>Thousands of microbial genomes shed light on interconnected biogeochemical processes in an aquifer system.</title>
        <authorList>
            <person name="Anantharaman K."/>
            <person name="Brown C.T."/>
            <person name="Hug L.A."/>
            <person name="Sharon I."/>
            <person name="Castelle C.J."/>
            <person name="Probst A.J."/>
            <person name="Thomas B.C."/>
            <person name="Singh A."/>
            <person name="Wilkins M.J."/>
            <person name="Karaoz U."/>
            <person name="Brodie E.L."/>
            <person name="Williams K.H."/>
            <person name="Hubbard S.S."/>
            <person name="Banfield J.F."/>
        </authorList>
    </citation>
    <scope>NUCLEOTIDE SEQUENCE [LARGE SCALE GENOMIC DNA]</scope>
</reference>
<keyword evidence="6 8" id="KW-1133">Transmembrane helix</keyword>
<gene>
    <name evidence="9" type="ORF">A2358_00040</name>
</gene>
<keyword evidence="7 8" id="KW-0472">Membrane</keyword>
<protein>
    <recommendedName>
        <fullName evidence="11">Amino acid transporter transmembrane domain-containing protein</fullName>
    </recommendedName>
</protein>
<feature type="transmembrane region" description="Helical" evidence="8">
    <location>
        <begin position="353"/>
        <end position="373"/>
    </location>
</feature>
<dbReference type="PANTHER" id="PTHR22950">
    <property type="entry name" value="AMINO ACID TRANSPORTER"/>
    <property type="match status" value="1"/>
</dbReference>
<evidence type="ECO:0000256" key="1">
    <source>
        <dbReference type="ARBA" id="ARBA00004429"/>
    </source>
</evidence>
<evidence type="ECO:0000256" key="8">
    <source>
        <dbReference type="SAM" id="Phobius"/>
    </source>
</evidence>
<feature type="transmembrane region" description="Helical" evidence="8">
    <location>
        <begin position="299"/>
        <end position="318"/>
    </location>
</feature>
<keyword evidence="3" id="KW-1003">Cell membrane</keyword>
<feature type="transmembrane region" description="Helical" evidence="8">
    <location>
        <begin position="264"/>
        <end position="287"/>
    </location>
</feature>
<dbReference type="AlphaFoldDB" id="A0A1G2IXD5"/>
<organism evidence="9 10">
    <name type="scientific">Candidatus Staskawiczbacteria bacterium RIFOXYB1_FULL_37_44</name>
    <dbReference type="NCBI Taxonomy" id="1802223"/>
    <lineage>
        <taxon>Bacteria</taxon>
        <taxon>Candidatus Staskawicziibacteriota</taxon>
    </lineage>
</organism>
<feature type="transmembrane region" description="Helical" evidence="8">
    <location>
        <begin position="82"/>
        <end position="103"/>
    </location>
</feature>